<proteinExistence type="predicted"/>
<reference evidence="1 2" key="1">
    <citation type="journal article" date="2010" name="DNA Res.">
        <title>Genome sequence of Kitasatospora setae NBRC 14216T: an evolutionary snapshot of the family Streptomycetaceae.</title>
        <authorList>
            <person name="Ichikawa N."/>
            <person name="Oguchi A."/>
            <person name="Ikeda H."/>
            <person name="Ishikawa J."/>
            <person name="Kitani S."/>
            <person name="Watanabe Y."/>
            <person name="Nakamura S."/>
            <person name="Katano Y."/>
            <person name="Kishi E."/>
            <person name="Sasagawa M."/>
            <person name="Ankai A."/>
            <person name="Fukui S."/>
            <person name="Hashimoto Y."/>
            <person name="Kamata S."/>
            <person name="Otoguro M."/>
            <person name="Tanikawa S."/>
            <person name="Nihira T."/>
            <person name="Horinouchi S."/>
            <person name="Ohnishi Y."/>
            <person name="Hayakawa M."/>
            <person name="Kuzuyama T."/>
            <person name="Arisawa A."/>
            <person name="Nomoto F."/>
            <person name="Miura H."/>
            <person name="Takahashi Y."/>
            <person name="Fujita N."/>
        </authorList>
    </citation>
    <scope>NUCLEOTIDE SEQUENCE [LARGE SCALE GENOMIC DNA]</scope>
    <source>
        <strain evidence="2">ATCC 33774 / DSM 43861 / JCM 3304 / KCC A-0304 / NBRC 14216 / KM-6054</strain>
    </source>
</reference>
<dbReference type="SUPFAM" id="SSF109604">
    <property type="entry name" value="HD-domain/PDEase-like"/>
    <property type="match status" value="1"/>
</dbReference>
<protein>
    <recommendedName>
        <fullName evidence="3">HD domain-containing protein</fullName>
    </recommendedName>
</protein>
<organism evidence="1 2">
    <name type="scientific">Kitasatospora setae (strain ATCC 33774 / DSM 43861 / JCM 3304 / KCC A-0304 / NBRC 14216 / KM-6054)</name>
    <name type="common">Streptomyces setae</name>
    <dbReference type="NCBI Taxonomy" id="452652"/>
    <lineage>
        <taxon>Bacteria</taxon>
        <taxon>Bacillati</taxon>
        <taxon>Actinomycetota</taxon>
        <taxon>Actinomycetes</taxon>
        <taxon>Kitasatosporales</taxon>
        <taxon>Streptomycetaceae</taxon>
        <taxon>Kitasatospora</taxon>
    </lineage>
</organism>
<dbReference type="Proteomes" id="UP000007076">
    <property type="component" value="Chromosome"/>
</dbReference>
<keyword evidence="2" id="KW-1185">Reference proteome</keyword>
<gene>
    <name evidence="1" type="ordered locus">KSE_41960</name>
</gene>
<evidence type="ECO:0000313" key="2">
    <source>
        <dbReference type="Proteomes" id="UP000007076"/>
    </source>
</evidence>
<dbReference type="EMBL" id="AP010968">
    <property type="protein sequence ID" value="BAJ29982.1"/>
    <property type="molecule type" value="Genomic_DNA"/>
</dbReference>
<name>E4MZP8_KITSK</name>
<dbReference type="KEGG" id="ksk:KSE_41960"/>
<dbReference type="PATRIC" id="fig|452652.3.peg.4190"/>
<evidence type="ECO:0008006" key="3">
    <source>
        <dbReference type="Google" id="ProtNLM"/>
    </source>
</evidence>
<dbReference type="AlphaFoldDB" id="E4MZP8"/>
<dbReference type="eggNOG" id="ENOG50341UP">
    <property type="taxonomic scope" value="Bacteria"/>
</dbReference>
<dbReference type="STRING" id="452652.KSE_41960"/>
<dbReference type="HOGENOM" id="CLU_1204216_0_0_11"/>
<sequence length="257" mass="28074">MGRTMSTTRTGSLVALAARKELPLHQFTDTATVEWIKANRPDFPSAWPPPLRTGTKTLVESAAVPVQWLAEPRLADSLHGHRHGLRTAVLAALLADRHDLDESDTAAAVIAAAVHDCQRHHDKDDPGHGGRAAIWLAANADLVWTHFGRTPNPGEVVKAATATRLHEVPYEAFSADDRADHARFARVCDLVKAADALDRYRLPKLSWWPDARRVREPAFEQLKPLAFDLVVTSEAAFLAGASSIEAVRFAVAEKGLV</sequence>
<accession>E4MZP8</accession>
<evidence type="ECO:0000313" key="1">
    <source>
        <dbReference type="EMBL" id="BAJ29982.1"/>
    </source>
</evidence>